<accession>A0ABS5UMD2</accession>
<keyword evidence="3" id="KW-1185">Reference proteome</keyword>
<evidence type="ECO:0000313" key="2">
    <source>
        <dbReference type="EMBL" id="MBT1172071.1"/>
    </source>
</evidence>
<keyword evidence="1" id="KW-0732">Signal</keyword>
<evidence type="ECO:0000313" key="3">
    <source>
        <dbReference type="Proteomes" id="UP000773064"/>
    </source>
</evidence>
<feature type="signal peptide" evidence="1">
    <location>
        <begin position="1"/>
        <end position="26"/>
    </location>
</feature>
<gene>
    <name evidence="2" type="ORF">JS528_01575</name>
</gene>
<dbReference type="EMBL" id="JAFEJS010000001">
    <property type="protein sequence ID" value="MBT1172071.1"/>
    <property type="molecule type" value="Genomic_DNA"/>
</dbReference>
<comment type="caution">
    <text evidence="2">The sequence shown here is derived from an EMBL/GenBank/DDBJ whole genome shotgun (WGS) entry which is preliminary data.</text>
</comment>
<dbReference type="RefSeq" id="WP_214357342.1">
    <property type="nucleotide sequence ID" value="NZ_JAFEJS010000001.1"/>
</dbReference>
<sequence length="169" mass="18006">MNAPHAPLVRSVCAGIVIAATAFALATVTVTGGTGPWNTPVVTASDATGEKTAYANGGHPDFTGPDRITLTMIWNGLTSRLGREVFEDGVVTDAEMNRVERAYNACLSVYGIQSRDLDNGESFSQVHGSLDDDGMERAIQRCQSDTDYGTLSMFHHDTHASAGIINSDR</sequence>
<dbReference type="Proteomes" id="UP000773064">
    <property type="component" value="Unassembled WGS sequence"/>
</dbReference>
<feature type="chain" id="PRO_5047133490" evidence="1">
    <location>
        <begin position="27"/>
        <end position="169"/>
    </location>
</feature>
<evidence type="ECO:0000256" key="1">
    <source>
        <dbReference type="SAM" id="SignalP"/>
    </source>
</evidence>
<name>A0ABS5UMD2_9BIFI</name>
<protein>
    <submittedName>
        <fullName evidence="2">Uncharacterized protein</fullName>
    </submittedName>
</protein>
<proteinExistence type="predicted"/>
<organism evidence="2 3">
    <name type="scientific">Bifidobacterium santillanense</name>
    <dbReference type="NCBI Taxonomy" id="2809028"/>
    <lineage>
        <taxon>Bacteria</taxon>
        <taxon>Bacillati</taxon>
        <taxon>Actinomycetota</taxon>
        <taxon>Actinomycetes</taxon>
        <taxon>Bifidobacteriales</taxon>
        <taxon>Bifidobacteriaceae</taxon>
        <taxon>Bifidobacterium</taxon>
    </lineage>
</organism>
<reference evidence="2 3" key="1">
    <citation type="journal article" date="2021" name="Environ. Microbiol.">
        <title>Genetic insights into the dark matter of the mammalian gut microbiota through targeted genome reconstruction.</title>
        <authorList>
            <person name="Lugli G.A."/>
            <person name="Alessandri G."/>
            <person name="Milani C."/>
            <person name="Viappiani A."/>
            <person name="Fontana F."/>
            <person name="Tarracchini C."/>
            <person name="Mancabelli L."/>
            <person name="Argentini C."/>
            <person name="Ruiz L."/>
            <person name="Margolles A."/>
            <person name="van Sinderen D."/>
            <person name="Turroni F."/>
            <person name="Ventura M."/>
        </authorList>
    </citation>
    <scope>NUCLEOTIDE SEQUENCE [LARGE SCALE GENOMIC DNA]</scope>
    <source>
        <strain evidence="2 3">MA2</strain>
    </source>
</reference>